<protein>
    <submittedName>
        <fullName evidence="7">Oxoglutarate/iron-dependent dioxygenase</fullName>
    </submittedName>
</protein>
<dbReference type="EMBL" id="LR798301">
    <property type="protein sequence ID" value="CAB5222158.1"/>
    <property type="molecule type" value="Genomic_DNA"/>
</dbReference>
<dbReference type="Gene3D" id="2.60.120.620">
    <property type="entry name" value="q2cbj1_9rhob like domain"/>
    <property type="match status" value="1"/>
</dbReference>
<keyword evidence="4" id="KW-0560">Oxidoreductase</keyword>
<name>A0A6J7WZ63_9CAUD</name>
<evidence type="ECO:0000256" key="3">
    <source>
        <dbReference type="ARBA" id="ARBA00022964"/>
    </source>
</evidence>
<dbReference type="GO" id="GO:0051213">
    <property type="term" value="F:dioxygenase activity"/>
    <property type="evidence" value="ECO:0007669"/>
    <property type="project" value="UniProtKB-KW"/>
</dbReference>
<comment type="cofactor">
    <cofactor evidence="1">
        <name>L-ascorbate</name>
        <dbReference type="ChEBI" id="CHEBI:38290"/>
    </cofactor>
</comment>
<dbReference type="GO" id="GO:0031418">
    <property type="term" value="F:L-ascorbic acid binding"/>
    <property type="evidence" value="ECO:0007669"/>
    <property type="project" value="InterPro"/>
</dbReference>
<organism evidence="7">
    <name type="scientific">uncultured Caudovirales phage</name>
    <dbReference type="NCBI Taxonomy" id="2100421"/>
    <lineage>
        <taxon>Viruses</taxon>
        <taxon>Duplodnaviria</taxon>
        <taxon>Heunggongvirae</taxon>
        <taxon>Uroviricota</taxon>
        <taxon>Caudoviricetes</taxon>
        <taxon>Peduoviridae</taxon>
        <taxon>Maltschvirus</taxon>
        <taxon>Maltschvirus maltsch</taxon>
    </lineage>
</organism>
<dbReference type="InterPro" id="IPR006620">
    <property type="entry name" value="Pro_4_hyd_alph"/>
</dbReference>
<evidence type="ECO:0000256" key="5">
    <source>
        <dbReference type="ARBA" id="ARBA00023004"/>
    </source>
</evidence>
<dbReference type="GO" id="GO:0016705">
    <property type="term" value="F:oxidoreductase activity, acting on paired donors, with incorporation or reduction of molecular oxygen"/>
    <property type="evidence" value="ECO:0007669"/>
    <property type="project" value="InterPro"/>
</dbReference>
<evidence type="ECO:0000259" key="6">
    <source>
        <dbReference type="PROSITE" id="PS51471"/>
    </source>
</evidence>
<reference evidence="7" key="1">
    <citation type="submission" date="2020-05" db="EMBL/GenBank/DDBJ databases">
        <authorList>
            <person name="Chiriac C."/>
            <person name="Salcher M."/>
            <person name="Ghai R."/>
            <person name="Kavagutti S V."/>
        </authorList>
    </citation>
    <scope>NUCLEOTIDE SEQUENCE</scope>
</reference>
<keyword evidence="5" id="KW-0408">Iron</keyword>
<accession>A0A6J7WZ63</accession>
<proteinExistence type="predicted"/>
<dbReference type="GO" id="GO:0005506">
    <property type="term" value="F:iron ion binding"/>
    <property type="evidence" value="ECO:0007669"/>
    <property type="project" value="InterPro"/>
</dbReference>
<dbReference type="PROSITE" id="PS51471">
    <property type="entry name" value="FE2OG_OXY"/>
    <property type="match status" value="1"/>
</dbReference>
<keyword evidence="2" id="KW-0479">Metal-binding</keyword>
<dbReference type="InterPro" id="IPR005123">
    <property type="entry name" value="Oxoglu/Fe-dep_dioxygenase_dom"/>
</dbReference>
<feature type="domain" description="Fe2OG dioxygenase" evidence="6">
    <location>
        <begin position="101"/>
        <end position="208"/>
    </location>
</feature>
<dbReference type="SMART" id="SM00702">
    <property type="entry name" value="P4Hc"/>
    <property type="match status" value="1"/>
</dbReference>
<evidence type="ECO:0000256" key="2">
    <source>
        <dbReference type="ARBA" id="ARBA00022723"/>
    </source>
</evidence>
<evidence type="ECO:0000313" key="7">
    <source>
        <dbReference type="EMBL" id="CAB5222158.1"/>
    </source>
</evidence>
<evidence type="ECO:0000256" key="1">
    <source>
        <dbReference type="ARBA" id="ARBA00001961"/>
    </source>
</evidence>
<evidence type="ECO:0000256" key="4">
    <source>
        <dbReference type="ARBA" id="ARBA00023002"/>
    </source>
</evidence>
<sequence length="214" mass="24671">MDTEMESPWKVPPGYFGSGPENIHVLKNFIEKDDVVTIATFAKTISEWANAKEENEYAEDGTCTYDAAYWNNRQCSSTILQRINPEIYALIDHYIEKMAQTINSLYNCRVSNRPPCIIRWFPGIEQRPHADKQMNNGSPNPFTTYDINSLFYYNDDFEGGELYYPQHDITVKPEPGLAVFHPGDINYLHGVKMVTSGERYTTPAFYSVEEFLHE</sequence>
<gene>
    <name evidence="7" type="ORF">UFOVP361_5</name>
</gene>
<keyword evidence="3 7" id="KW-0223">Dioxygenase</keyword>